<name>A0AA39L6J5_SARSR</name>
<feature type="compositionally biased region" description="Low complexity" evidence="1">
    <location>
        <begin position="222"/>
        <end position="235"/>
    </location>
</feature>
<dbReference type="AlphaFoldDB" id="A0AA39L6J5"/>
<sequence length="403" mass="45033">MNMELETDTRPALEFLSARQRDGFAGRSFDRTSVSTVHNQIRHIAEVPRYAPPTLRLTDMLGRGQYHSAALATDDLPQSGAGLAHHNPSMNTPKPSSCSFRFEKDVRSNWSFKLPHSLDFPTRGIKRRRHTQDVDGPNTAGLCCKKRRLRAELITSRLSQPFSQPATHILNREGAESGDKRFLKMATSVDTIRRIAHLHATSFLRFSVMNRIRKRLGIGRPGYQQQRMQQGLQPPNVQPREVDATSKAPWQPQSLQIAAGASFWRPSGVVCDNTSGSTLTSQADRRLPQNPKSSPPVPRVSNPAALPMPASDLAAAKERTASRIHSVPSPELRPDKGNYDDLEEDSFAFLHPDFDDYGDDDPEHVYSDFGAIFRSGSPDAHTGDDHSYEEYLDELDGISWVTR</sequence>
<gene>
    <name evidence="2" type="ORF">NLU13_7141</name>
</gene>
<proteinExistence type="predicted"/>
<reference evidence="2" key="1">
    <citation type="submission" date="2022-10" db="EMBL/GenBank/DDBJ databases">
        <title>Determination and structural analysis of whole genome sequence of Sarocladium strictum F4-1.</title>
        <authorList>
            <person name="Hu L."/>
            <person name="Jiang Y."/>
        </authorList>
    </citation>
    <scope>NUCLEOTIDE SEQUENCE</scope>
    <source>
        <strain evidence="2">F4-1</strain>
    </source>
</reference>
<organism evidence="2 3">
    <name type="scientific">Sarocladium strictum</name>
    <name type="common">Black bundle disease fungus</name>
    <name type="synonym">Acremonium strictum</name>
    <dbReference type="NCBI Taxonomy" id="5046"/>
    <lineage>
        <taxon>Eukaryota</taxon>
        <taxon>Fungi</taxon>
        <taxon>Dikarya</taxon>
        <taxon>Ascomycota</taxon>
        <taxon>Pezizomycotina</taxon>
        <taxon>Sordariomycetes</taxon>
        <taxon>Hypocreomycetidae</taxon>
        <taxon>Hypocreales</taxon>
        <taxon>Sarocladiaceae</taxon>
        <taxon>Sarocladium</taxon>
    </lineage>
</organism>
<feature type="region of interest" description="Disordered" evidence="1">
    <location>
        <begin position="222"/>
        <end position="242"/>
    </location>
</feature>
<dbReference type="Proteomes" id="UP001175261">
    <property type="component" value="Unassembled WGS sequence"/>
</dbReference>
<evidence type="ECO:0000256" key="1">
    <source>
        <dbReference type="SAM" id="MobiDB-lite"/>
    </source>
</evidence>
<feature type="compositionally biased region" description="Polar residues" evidence="1">
    <location>
        <begin position="88"/>
        <end position="98"/>
    </location>
</feature>
<evidence type="ECO:0000313" key="2">
    <source>
        <dbReference type="EMBL" id="KAK0385967.1"/>
    </source>
</evidence>
<keyword evidence="3" id="KW-1185">Reference proteome</keyword>
<feature type="region of interest" description="Disordered" evidence="1">
    <location>
        <begin position="274"/>
        <end position="337"/>
    </location>
</feature>
<dbReference type="EMBL" id="JAPDFR010000006">
    <property type="protein sequence ID" value="KAK0385967.1"/>
    <property type="molecule type" value="Genomic_DNA"/>
</dbReference>
<evidence type="ECO:0000313" key="3">
    <source>
        <dbReference type="Proteomes" id="UP001175261"/>
    </source>
</evidence>
<feature type="region of interest" description="Disordered" evidence="1">
    <location>
        <begin position="78"/>
        <end position="98"/>
    </location>
</feature>
<protein>
    <submittedName>
        <fullName evidence="2">Uncharacterized protein</fullName>
    </submittedName>
</protein>
<comment type="caution">
    <text evidence="2">The sequence shown here is derived from an EMBL/GenBank/DDBJ whole genome shotgun (WGS) entry which is preliminary data.</text>
</comment>
<accession>A0AA39L6J5</accession>